<dbReference type="AlphaFoldDB" id="A0A813WBF2"/>
<name>A0A813WBF2_9BILA</name>
<feature type="region of interest" description="Disordered" evidence="1">
    <location>
        <begin position="134"/>
        <end position="153"/>
    </location>
</feature>
<dbReference type="EMBL" id="CAJNOO010000197">
    <property type="protein sequence ID" value="CAF0852798.1"/>
    <property type="molecule type" value="Genomic_DNA"/>
</dbReference>
<organism evidence="2 4">
    <name type="scientific">Rotaria sordida</name>
    <dbReference type="NCBI Taxonomy" id="392033"/>
    <lineage>
        <taxon>Eukaryota</taxon>
        <taxon>Metazoa</taxon>
        <taxon>Spiralia</taxon>
        <taxon>Gnathifera</taxon>
        <taxon>Rotifera</taxon>
        <taxon>Eurotatoria</taxon>
        <taxon>Bdelloidea</taxon>
        <taxon>Philodinida</taxon>
        <taxon>Philodinidae</taxon>
        <taxon>Rotaria</taxon>
    </lineage>
</organism>
<gene>
    <name evidence="2" type="ORF">RFH988_LOCUS6549</name>
    <name evidence="3" type="ORF">SEV965_LOCUS24509</name>
</gene>
<feature type="region of interest" description="Disordered" evidence="1">
    <location>
        <begin position="41"/>
        <end position="84"/>
    </location>
</feature>
<dbReference type="EMBL" id="CAJNOU010001896">
    <property type="protein sequence ID" value="CAF1266291.1"/>
    <property type="molecule type" value="Genomic_DNA"/>
</dbReference>
<proteinExistence type="predicted"/>
<dbReference type="Proteomes" id="UP000663882">
    <property type="component" value="Unassembled WGS sequence"/>
</dbReference>
<evidence type="ECO:0000313" key="3">
    <source>
        <dbReference type="EMBL" id="CAF1266291.1"/>
    </source>
</evidence>
<feature type="compositionally biased region" description="Basic and acidic residues" evidence="1">
    <location>
        <begin position="71"/>
        <end position="84"/>
    </location>
</feature>
<evidence type="ECO:0000313" key="2">
    <source>
        <dbReference type="EMBL" id="CAF0852798.1"/>
    </source>
</evidence>
<protein>
    <submittedName>
        <fullName evidence="2">Uncharacterized protein</fullName>
    </submittedName>
</protein>
<comment type="caution">
    <text evidence="2">The sequence shown here is derived from an EMBL/GenBank/DDBJ whole genome shotgun (WGS) entry which is preliminary data.</text>
</comment>
<dbReference type="Proteomes" id="UP000663889">
    <property type="component" value="Unassembled WGS sequence"/>
</dbReference>
<sequence length="171" mass="18115">MDKITNTLKVGADKVTSGLKFGAEKVTDGFKAGTDKVKELVPGQTTKEHHEEVKDSSQNTGTIAGAALAPETDKPQENKPTTEKVTDNLKFGAEKVFGVVKMGAEKLTDGIKFGAEKVGDGFKTGTDKVKELVPGQTTKEHHEEAKGSIQNTGATAHTGIDVASKYRCDIA</sequence>
<evidence type="ECO:0000256" key="1">
    <source>
        <dbReference type="SAM" id="MobiDB-lite"/>
    </source>
</evidence>
<accession>A0A813WBF2</accession>
<feature type="compositionally biased region" description="Basic and acidic residues" evidence="1">
    <location>
        <begin position="46"/>
        <end position="55"/>
    </location>
</feature>
<evidence type="ECO:0000313" key="4">
    <source>
        <dbReference type="Proteomes" id="UP000663882"/>
    </source>
</evidence>
<reference evidence="2" key="1">
    <citation type="submission" date="2021-02" db="EMBL/GenBank/DDBJ databases">
        <authorList>
            <person name="Nowell W R."/>
        </authorList>
    </citation>
    <scope>NUCLEOTIDE SEQUENCE</scope>
</reference>